<dbReference type="EMBL" id="CVRB01000002">
    <property type="protein sequence ID" value="CRK82488.1"/>
    <property type="molecule type" value="Genomic_DNA"/>
</dbReference>
<accession>A0A0U1NX98</accession>
<keyword evidence="2" id="KW-1185">Reference proteome</keyword>
<sequence>MFESKRLFNLFISLKNNDYKWNYLHFGGTSQIVVAHKGEL</sequence>
<dbReference type="AlphaFoldDB" id="A0A0U1NX98"/>
<name>A0A0U1NX98_9BACI</name>
<evidence type="ECO:0000313" key="1">
    <source>
        <dbReference type="EMBL" id="CRK82488.1"/>
    </source>
</evidence>
<reference evidence="2" key="1">
    <citation type="submission" date="2015-05" db="EMBL/GenBank/DDBJ databases">
        <authorList>
            <person name="Urmite Genomes"/>
        </authorList>
    </citation>
    <scope>NUCLEOTIDE SEQUENCE [LARGE SCALE GENOMIC DNA]</scope>
    <source>
        <strain evidence="2">LF1</strain>
    </source>
</reference>
<proteinExistence type="predicted"/>
<protein>
    <submittedName>
        <fullName evidence="1">Uncharacterized protein</fullName>
    </submittedName>
</protein>
<dbReference type="Proteomes" id="UP000199087">
    <property type="component" value="Unassembled WGS sequence"/>
</dbReference>
<evidence type="ECO:0000313" key="2">
    <source>
        <dbReference type="Proteomes" id="UP000199087"/>
    </source>
</evidence>
<organism evidence="1 2">
    <name type="scientific">Neobacillus massiliamazoniensis</name>
    <dbReference type="NCBI Taxonomy" id="1499688"/>
    <lineage>
        <taxon>Bacteria</taxon>
        <taxon>Bacillati</taxon>
        <taxon>Bacillota</taxon>
        <taxon>Bacilli</taxon>
        <taxon>Bacillales</taxon>
        <taxon>Bacillaceae</taxon>
        <taxon>Neobacillus</taxon>
    </lineage>
</organism>
<gene>
    <name evidence="1" type="ORF">BN000_02420</name>
</gene>